<feature type="compositionally biased region" description="Basic and acidic residues" evidence="1">
    <location>
        <begin position="109"/>
        <end position="123"/>
    </location>
</feature>
<feature type="region of interest" description="Disordered" evidence="1">
    <location>
        <begin position="26"/>
        <end position="65"/>
    </location>
</feature>
<feature type="region of interest" description="Disordered" evidence="1">
    <location>
        <begin position="101"/>
        <end position="123"/>
    </location>
</feature>
<proteinExistence type="predicted"/>
<name>A0A2T3YUU7_TRIA4</name>
<protein>
    <submittedName>
        <fullName evidence="2">Uncharacterized protein</fullName>
    </submittedName>
</protein>
<evidence type="ECO:0000313" key="3">
    <source>
        <dbReference type="Proteomes" id="UP000240493"/>
    </source>
</evidence>
<organism evidence="2 3">
    <name type="scientific">Trichoderma asperellum (strain ATCC 204424 / CBS 433.97 / NBRC 101777)</name>
    <dbReference type="NCBI Taxonomy" id="1042311"/>
    <lineage>
        <taxon>Eukaryota</taxon>
        <taxon>Fungi</taxon>
        <taxon>Dikarya</taxon>
        <taxon>Ascomycota</taxon>
        <taxon>Pezizomycotina</taxon>
        <taxon>Sordariomycetes</taxon>
        <taxon>Hypocreomycetidae</taxon>
        <taxon>Hypocreales</taxon>
        <taxon>Hypocreaceae</taxon>
        <taxon>Trichoderma</taxon>
    </lineage>
</organism>
<accession>A0A2T3YUU7</accession>
<gene>
    <name evidence="2" type="ORF">M441DRAFT_276893</name>
</gene>
<keyword evidence="3" id="KW-1185">Reference proteome</keyword>
<reference evidence="2 3" key="1">
    <citation type="submission" date="2016-07" db="EMBL/GenBank/DDBJ databases">
        <title>Multiple horizontal gene transfer events from other fungi enriched the ability of initially mycotrophic Trichoderma (Ascomycota) to feed on dead plant biomass.</title>
        <authorList>
            <consortium name="DOE Joint Genome Institute"/>
            <person name="Aerts A."/>
            <person name="Atanasova L."/>
            <person name="Chenthamara K."/>
            <person name="Zhang J."/>
            <person name="Grujic M."/>
            <person name="Henrissat B."/>
            <person name="Kuo A."/>
            <person name="Salamov A."/>
            <person name="Lipzen A."/>
            <person name="Labutti K."/>
            <person name="Barry K."/>
            <person name="Miao Y."/>
            <person name="Rahimi M.J."/>
            <person name="Shen Q."/>
            <person name="Grigoriev I.V."/>
            <person name="Kubicek C.P."/>
            <person name="Druzhinina I.S."/>
        </authorList>
    </citation>
    <scope>NUCLEOTIDE SEQUENCE [LARGE SCALE GENOMIC DNA]</scope>
    <source>
        <strain evidence="2 3">CBS 433.97</strain>
    </source>
</reference>
<sequence length="123" mass="13737">MPVLLRQKKHRRGASFISSMHAAAHRVVPEHTKPKRRGRHIKAQEGGWIVLSGKQSGGGDLHGPDHIQQAMDEQTCTQEQPKDKVNSLYIGTRRALPTSLTGYASTEMATREEKAMDDIGRQR</sequence>
<dbReference type="Proteomes" id="UP000240493">
    <property type="component" value="Unassembled WGS sequence"/>
</dbReference>
<dbReference type="EMBL" id="KZ679270">
    <property type="protein sequence ID" value="PTB36350.1"/>
    <property type="molecule type" value="Genomic_DNA"/>
</dbReference>
<evidence type="ECO:0000313" key="2">
    <source>
        <dbReference type="EMBL" id="PTB36350.1"/>
    </source>
</evidence>
<dbReference type="AlphaFoldDB" id="A0A2T3YUU7"/>
<evidence type="ECO:0000256" key="1">
    <source>
        <dbReference type="SAM" id="MobiDB-lite"/>
    </source>
</evidence>